<gene>
    <name evidence="3" type="ORF">MAGMO_2123</name>
</gene>
<name>A0A1S7LKA1_MAGMO</name>
<reference evidence="3" key="1">
    <citation type="submission" date="2015-04" db="EMBL/GenBank/DDBJ databases">
        <authorList>
            <person name="Syromyatnikov M.Y."/>
            <person name="Popov V.N."/>
        </authorList>
    </citation>
    <scope>NUCLEOTIDE SEQUENCE</scope>
    <source>
        <strain evidence="3">MO-1</strain>
    </source>
</reference>
<dbReference type="AlphaFoldDB" id="A0A1S7LKA1"/>
<feature type="chain" id="PRO_5012616668" description="Lysozyme inhibitor LprI N-terminal domain-containing protein" evidence="2">
    <location>
        <begin position="23"/>
        <end position="380"/>
    </location>
</feature>
<evidence type="ECO:0000256" key="2">
    <source>
        <dbReference type="SAM" id="SignalP"/>
    </source>
</evidence>
<dbReference type="EMBL" id="LO017727">
    <property type="protein sequence ID" value="CRH06291.1"/>
    <property type="molecule type" value="Genomic_DNA"/>
</dbReference>
<evidence type="ECO:0008006" key="4">
    <source>
        <dbReference type="Google" id="ProtNLM"/>
    </source>
</evidence>
<protein>
    <recommendedName>
        <fullName evidence="4">Lysozyme inhibitor LprI N-terminal domain-containing protein</fullName>
    </recommendedName>
</protein>
<keyword evidence="2" id="KW-0732">Signal</keyword>
<organism evidence="3">
    <name type="scientific">Magnetococcus massalia (strain MO-1)</name>
    <dbReference type="NCBI Taxonomy" id="451514"/>
    <lineage>
        <taxon>Bacteria</taxon>
        <taxon>Pseudomonadati</taxon>
        <taxon>Pseudomonadota</taxon>
        <taxon>Magnetococcia</taxon>
        <taxon>Magnetococcales</taxon>
        <taxon>Magnetococcaceae</taxon>
        <taxon>Magnetococcus</taxon>
    </lineage>
</organism>
<sequence length="380" mass="42773">MLKRTMLMAGLILAATVGLTPATVTEVAAANKALCKKLDTQAAQTTAYYNKNYKANLKNAQTLQSWIDDSAESVAKAEKSGCSYRSYKNLKDLKAWNKWFKGKIRYATKSSGSSSKATPKRIHQRSSCAEINAYSKATVSELRKSYRTLQNDATKLHKKVKLVKRVDYYAKQKDCKERYTYKLIKWLPWLEKNESKASAKKAKKSGRCGRLETRIISNLTWYSDNHKSVVGNPYKLKQWASAISSETSGNSLNQCLPKFSSKGKKAAKDLKKWGEWAEKESKKPAKKSAKKNASSTKKMSCSGYQKQFNKEVLTIEKTYDKNKYSAQVIAQLREQVKKHQSTLGTLSSCKSVSQTFSRIFNRLALCTGQNIYHLPVIAGT</sequence>
<accession>A0A1S7LKA1</accession>
<evidence type="ECO:0000313" key="3">
    <source>
        <dbReference type="EMBL" id="CRH06291.1"/>
    </source>
</evidence>
<evidence type="ECO:0000256" key="1">
    <source>
        <dbReference type="SAM" id="MobiDB-lite"/>
    </source>
</evidence>
<feature type="region of interest" description="Disordered" evidence="1">
    <location>
        <begin position="277"/>
        <end position="296"/>
    </location>
</feature>
<proteinExistence type="predicted"/>
<feature type="signal peptide" evidence="2">
    <location>
        <begin position="1"/>
        <end position="22"/>
    </location>
</feature>